<evidence type="ECO:0000313" key="3">
    <source>
        <dbReference type="Proteomes" id="UP000027073"/>
    </source>
</evidence>
<dbReference type="HOGENOM" id="CLU_138921_1_0_1"/>
<dbReference type="Proteomes" id="UP000027073">
    <property type="component" value="Unassembled WGS sequence"/>
</dbReference>
<dbReference type="InParanoid" id="A0A067P2A7"/>
<dbReference type="AlphaFoldDB" id="A0A067P2A7"/>
<organism evidence="2 3">
    <name type="scientific">Pleurotus ostreatus (strain PC15)</name>
    <name type="common">Oyster mushroom</name>
    <dbReference type="NCBI Taxonomy" id="1137138"/>
    <lineage>
        <taxon>Eukaryota</taxon>
        <taxon>Fungi</taxon>
        <taxon>Dikarya</taxon>
        <taxon>Basidiomycota</taxon>
        <taxon>Agaricomycotina</taxon>
        <taxon>Agaricomycetes</taxon>
        <taxon>Agaricomycetidae</taxon>
        <taxon>Agaricales</taxon>
        <taxon>Pleurotineae</taxon>
        <taxon>Pleurotaceae</taxon>
        <taxon>Pleurotus</taxon>
    </lineage>
</organism>
<dbReference type="SUPFAM" id="SSF56112">
    <property type="entry name" value="Protein kinase-like (PK-like)"/>
    <property type="match status" value="1"/>
</dbReference>
<reference evidence="3" key="1">
    <citation type="journal article" date="2014" name="Proc. Natl. Acad. Sci. U.S.A.">
        <title>Extensive sampling of basidiomycete genomes demonstrates inadequacy of the white-rot/brown-rot paradigm for wood decay fungi.</title>
        <authorList>
            <person name="Riley R."/>
            <person name="Salamov A.A."/>
            <person name="Brown D.W."/>
            <person name="Nagy L.G."/>
            <person name="Floudas D."/>
            <person name="Held B.W."/>
            <person name="Levasseur A."/>
            <person name="Lombard V."/>
            <person name="Morin E."/>
            <person name="Otillar R."/>
            <person name="Lindquist E.A."/>
            <person name="Sun H."/>
            <person name="LaButti K.M."/>
            <person name="Schmutz J."/>
            <person name="Jabbour D."/>
            <person name="Luo H."/>
            <person name="Baker S.E."/>
            <person name="Pisabarro A.G."/>
            <person name="Walton J.D."/>
            <person name="Blanchette R.A."/>
            <person name="Henrissat B."/>
            <person name="Martin F."/>
            <person name="Cullen D."/>
            <person name="Hibbett D.S."/>
            <person name="Grigoriev I.V."/>
        </authorList>
    </citation>
    <scope>NUCLEOTIDE SEQUENCE [LARGE SCALE GENOMIC DNA]</scope>
    <source>
        <strain evidence="3">PC15</strain>
    </source>
</reference>
<dbReference type="VEuPathDB" id="FungiDB:PLEOSDRAFT_1036541"/>
<dbReference type="Pfam" id="PF17667">
    <property type="entry name" value="Pkinase_fungal"/>
    <property type="match status" value="1"/>
</dbReference>
<dbReference type="PROSITE" id="PS50011">
    <property type="entry name" value="PROTEIN_KINASE_DOM"/>
    <property type="match status" value="1"/>
</dbReference>
<name>A0A067P2A7_PLEO1</name>
<sequence length="139" mass="16392">MYRRRDGRYVSTRFRHLHSNTNSFLAHQLAYDVLHILHRDISAGNILMSTQKPPRGILIDWDHCIFMNKLTKDRETRMKRTGTWQFMSAHLAANPKTAPHSLVDDRESALHVLMCLAIKYLRHNKGDHYCMRDLLSMFD</sequence>
<evidence type="ECO:0000313" key="2">
    <source>
        <dbReference type="EMBL" id="KDQ30006.1"/>
    </source>
</evidence>
<dbReference type="InterPro" id="IPR040976">
    <property type="entry name" value="Pkinase_fungal"/>
</dbReference>
<dbReference type="PANTHER" id="PTHR38248">
    <property type="entry name" value="FUNK1 6"/>
    <property type="match status" value="1"/>
</dbReference>
<dbReference type="EMBL" id="KL198006">
    <property type="protein sequence ID" value="KDQ30006.1"/>
    <property type="molecule type" value="Genomic_DNA"/>
</dbReference>
<dbReference type="InterPro" id="IPR000719">
    <property type="entry name" value="Prot_kinase_dom"/>
</dbReference>
<evidence type="ECO:0000259" key="1">
    <source>
        <dbReference type="PROSITE" id="PS50011"/>
    </source>
</evidence>
<feature type="domain" description="Protein kinase" evidence="1">
    <location>
        <begin position="1"/>
        <end position="139"/>
    </location>
</feature>
<accession>A0A067P2A7</accession>
<dbReference type="GO" id="GO:0005524">
    <property type="term" value="F:ATP binding"/>
    <property type="evidence" value="ECO:0007669"/>
    <property type="project" value="InterPro"/>
</dbReference>
<protein>
    <recommendedName>
        <fullName evidence="1">Protein kinase domain-containing protein</fullName>
    </recommendedName>
</protein>
<dbReference type="PROSITE" id="PS00109">
    <property type="entry name" value="PROTEIN_KINASE_TYR"/>
    <property type="match status" value="1"/>
</dbReference>
<feature type="non-terminal residue" evidence="2">
    <location>
        <position position="139"/>
    </location>
</feature>
<dbReference type="OrthoDB" id="2747778at2759"/>
<dbReference type="InterPro" id="IPR008266">
    <property type="entry name" value="Tyr_kinase_AS"/>
</dbReference>
<dbReference type="GO" id="GO:0004672">
    <property type="term" value="F:protein kinase activity"/>
    <property type="evidence" value="ECO:0007669"/>
    <property type="project" value="InterPro"/>
</dbReference>
<gene>
    <name evidence="2" type="ORF">PLEOSDRAFT_1036541</name>
</gene>
<proteinExistence type="predicted"/>
<dbReference type="PANTHER" id="PTHR38248:SF2">
    <property type="entry name" value="FUNK1 11"/>
    <property type="match status" value="1"/>
</dbReference>
<dbReference type="Gene3D" id="1.10.510.10">
    <property type="entry name" value="Transferase(Phosphotransferase) domain 1"/>
    <property type="match status" value="1"/>
</dbReference>
<dbReference type="InterPro" id="IPR011009">
    <property type="entry name" value="Kinase-like_dom_sf"/>
</dbReference>